<dbReference type="PANTHER" id="PTHR35006">
    <property type="entry name" value="GLYOXALASE FAMILY PROTEIN (AFU_ORTHOLOGUE AFUA_5G14830)"/>
    <property type="match status" value="1"/>
</dbReference>
<dbReference type="CDD" id="cd07262">
    <property type="entry name" value="VOC_like"/>
    <property type="match status" value="1"/>
</dbReference>
<dbReference type="RefSeq" id="WP_203792052.1">
    <property type="nucleotide sequence ID" value="NZ_AP024354.1"/>
</dbReference>
<dbReference type="Proteomes" id="UP000887212">
    <property type="component" value="Unassembled WGS sequence"/>
</dbReference>
<evidence type="ECO:0000313" key="5">
    <source>
        <dbReference type="Proteomes" id="UP000887228"/>
    </source>
</evidence>
<sequence>MFAYICLGTSNLERAVKFYDLALAPLGIHRCDTSNEPNWEGWAGWGVYESGGAHELALWVCAPFNGAPATSGNGTMVALRANTWAEVQDFYAAALEHGGVSEGAPALRQQYAKDFYAAYVRDPDGNKIAVVCRGFTHA</sequence>
<reference evidence="2 5" key="1">
    <citation type="submission" date="2021-07" db="EMBL/GenBank/DDBJ databases">
        <title>Whole genome sequencing of carbapenem-resistant Pseudomonas spp. isolated in Japan.</title>
        <authorList>
            <person name="Suzuki M."/>
            <person name="Maehana S."/>
            <person name="Kitasato H."/>
        </authorList>
    </citation>
    <scope>NUCLEOTIDE SEQUENCE</scope>
    <source>
        <strain evidence="2">KAM435</strain>
        <strain evidence="3 5">KAM436</strain>
    </source>
</reference>
<evidence type="ECO:0000259" key="1">
    <source>
        <dbReference type="PROSITE" id="PS51819"/>
    </source>
</evidence>
<organism evidence="2 4">
    <name type="scientific">Aquipseudomonas alcaligenes</name>
    <name type="common">Pseudomonas alcaligenes</name>
    <dbReference type="NCBI Taxonomy" id="43263"/>
    <lineage>
        <taxon>Bacteria</taxon>
        <taxon>Pseudomonadati</taxon>
        <taxon>Pseudomonadota</taxon>
        <taxon>Gammaproteobacteria</taxon>
        <taxon>Pseudomonadales</taxon>
        <taxon>Pseudomonadaceae</taxon>
        <taxon>Aquipseudomonas</taxon>
    </lineage>
</organism>
<keyword evidence="2" id="KW-0456">Lyase</keyword>
<evidence type="ECO:0000313" key="2">
    <source>
        <dbReference type="EMBL" id="GIZ90693.1"/>
    </source>
</evidence>
<dbReference type="PROSITE" id="PS51819">
    <property type="entry name" value="VOC"/>
    <property type="match status" value="1"/>
</dbReference>
<evidence type="ECO:0000313" key="3">
    <source>
        <dbReference type="EMBL" id="GIZ95101.1"/>
    </source>
</evidence>
<dbReference type="InterPro" id="IPR037523">
    <property type="entry name" value="VOC_core"/>
</dbReference>
<dbReference type="GO" id="GO:0016829">
    <property type="term" value="F:lyase activity"/>
    <property type="evidence" value="ECO:0007669"/>
    <property type="project" value="UniProtKB-KW"/>
</dbReference>
<proteinExistence type="predicted"/>
<gene>
    <name evidence="2" type="ORF">KAM435_40200</name>
    <name evidence="3" type="ORF">KAM436_40690</name>
</gene>
<evidence type="ECO:0000313" key="4">
    <source>
        <dbReference type="Proteomes" id="UP000887212"/>
    </source>
</evidence>
<dbReference type="Gene3D" id="3.10.180.10">
    <property type="entry name" value="2,3-Dihydroxybiphenyl 1,2-Dioxygenase, domain 1"/>
    <property type="match status" value="1"/>
</dbReference>
<feature type="domain" description="VOC" evidence="1">
    <location>
        <begin position="1"/>
        <end position="133"/>
    </location>
</feature>
<accession>A0AA37CIE8</accession>
<dbReference type="Proteomes" id="UP000887228">
    <property type="component" value="Unassembled WGS sequence"/>
</dbReference>
<name>A0AA37CIE8_AQUAC</name>
<dbReference type="InterPro" id="IPR004360">
    <property type="entry name" value="Glyas_Fos-R_dOase_dom"/>
</dbReference>
<dbReference type="EMBL" id="BPMS01000031">
    <property type="protein sequence ID" value="GIZ90693.1"/>
    <property type="molecule type" value="Genomic_DNA"/>
</dbReference>
<comment type="caution">
    <text evidence="2">The sequence shown here is derived from an EMBL/GenBank/DDBJ whole genome shotgun (WGS) entry which is preliminary data.</text>
</comment>
<dbReference type="AlphaFoldDB" id="A0AA37CIE8"/>
<protein>
    <submittedName>
        <fullName evidence="2">Lactoylglutathione lyase</fullName>
    </submittedName>
</protein>
<dbReference type="InterPro" id="IPR029068">
    <property type="entry name" value="Glyas_Bleomycin-R_OHBP_Dase"/>
</dbReference>
<dbReference type="SUPFAM" id="SSF54593">
    <property type="entry name" value="Glyoxalase/Bleomycin resistance protein/Dihydroxybiphenyl dioxygenase"/>
    <property type="match status" value="1"/>
</dbReference>
<dbReference type="Pfam" id="PF00903">
    <property type="entry name" value="Glyoxalase"/>
    <property type="match status" value="1"/>
</dbReference>
<dbReference type="PANTHER" id="PTHR35006:SF1">
    <property type="entry name" value="BLL2941 PROTEIN"/>
    <property type="match status" value="1"/>
</dbReference>
<dbReference type="EMBL" id="BPMT01000029">
    <property type="protein sequence ID" value="GIZ95101.1"/>
    <property type="molecule type" value="Genomic_DNA"/>
</dbReference>